<evidence type="ECO:0000256" key="1">
    <source>
        <dbReference type="ARBA" id="ARBA00022485"/>
    </source>
</evidence>
<reference evidence="9" key="1">
    <citation type="journal article" date="2019" name="Int. J. Syst. Evol. Microbiol.">
        <title>The Global Catalogue of Microorganisms (GCM) 10K type strain sequencing project: providing services to taxonomists for standard genome sequencing and annotation.</title>
        <authorList>
            <consortium name="The Broad Institute Genomics Platform"/>
            <consortium name="The Broad Institute Genome Sequencing Center for Infectious Disease"/>
            <person name="Wu L."/>
            <person name="Ma J."/>
        </authorList>
    </citation>
    <scope>NUCLEOTIDE SEQUENCE [LARGE SCALE GENOMIC DNA]</scope>
    <source>
        <strain evidence="9">CCM 320</strain>
    </source>
</reference>
<organism evidence="8 9">
    <name type="scientific">Planomicrobium okeanokoites</name>
    <name type="common">Planococcus okeanokoites</name>
    <name type="synonym">Flavobacterium okeanokoites</name>
    <dbReference type="NCBI Taxonomy" id="244"/>
    <lineage>
        <taxon>Bacteria</taxon>
        <taxon>Bacillati</taxon>
        <taxon>Bacillota</taxon>
        <taxon>Bacilli</taxon>
        <taxon>Bacillales</taxon>
        <taxon>Caryophanaceae</taxon>
        <taxon>Planomicrobium</taxon>
    </lineage>
</organism>
<comment type="cofactor">
    <cofactor evidence="6">
        <name>[4Fe-4S] cluster</name>
        <dbReference type="ChEBI" id="CHEBI:49883"/>
    </cofactor>
    <text evidence="6">Binds 2 [4Fe-4S] clusters.</text>
</comment>
<protein>
    <recommendedName>
        <fullName evidence="6">Glycolate oxidase iron-sulfur subunit</fullName>
        <ecNumber evidence="6">1.1.99.14</ecNumber>
    </recommendedName>
</protein>
<dbReference type="Proteomes" id="UP001595625">
    <property type="component" value="Unassembled WGS sequence"/>
</dbReference>
<dbReference type="InterPro" id="IPR017900">
    <property type="entry name" value="4Fe4S_Fe_S_CS"/>
</dbReference>
<dbReference type="PANTHER" id="PTHR32479:SF17">
    <property type="entry name" value="GLYCOLATE OXIDASE IRON-SULFUR SUBUNIT"/>
    <property type="match status" value="1"/>
</dbReference>
<keyword evidence="1 6" id="KW-0004">4Fe-4S</keyword>
<feature type="domain" description="4Fe-4S ferredoxin-type" evidence="7">
    <location>
        <begin position="66"/>
        <end position="91"/>
    </location>
</feature>
<evidence type="ECO:0000256" key="3">
    <source>
        <dbReference type="ARBA" id="ARBA00022737"/>
    </source>
</evidence>
<dbReference type="PIRSF" id="PIRSF000139">
    <property type="entry name" value="Glc_ox_4Fe-4S"/>
    <property type="match status" value="1"/>
</dbReference>
<evidence type="ECO:0000313" key="8">
    <source>
        <dbReference type="EMBL" id="MFC3212006.1"/>
    </source>
</evidence>
<keyword evidence="6" id="KW-0249">Electron transport</keyword>
<keyword evidence="4 6" id="KW-0408">Iron</keyword>
<keyword evidence="2 6" id="KW-0479">Metal-binding</keyword>
<name>A0ABV7KRD1_PLAOK</name>
<dbReference type="InterPro" id="IPR012257">
    <property type="entry name" value="Glc_ox_4Fe-4S"/>
</dbReference>
<dbReference type="RefSeq" id="WP_117312614.1">
    <property type="nucleotide sequence ID" value="NZ_JBHRUJ010000017.1"/>
</dbReference>
<keyword evidence="6" id="KW-0813">Transport</keyword>
<dbReference type="InterPro" id="IPR004017">
    <property type="entry name" value="Cys_rich_dom"/>
</dbReference>
<gene>
    <name evidence="8" type="ORF">ACFOEJ_13030</name>
</gene>
<dbReference type="Pfam" id="PF13183">
    <property type="entry name" value="Fer4_8"/>
    <property type="match status" value="1"/>
</dbReference>
<feature type="domain" description="4Fe-4S ferredoxin-type" evidence="7">
    <location>
        <begin position="13"/>
        <end position="45"/>
    </location>
</feature>
<comment type="caution">
    <text evidence="8">The sequence shown here is derived from an EMBL/GenBank/DDBJ whole genome shotgun (WGS) entry which is preliminary data.</text>
</comment>
<dbReference type="SUPFAM" id="SSF46548">
    <property type="entry name" value="alpha-helical ferredoxin"/>
    <property type="match status" value="1"/>
</dbReference>
<evidence type="ECO:0000256" key="5">
    <source>
        <dbReference type="ARBA" id="ARBA00023014"/>
    </source>
</evidence>
<evidence type="ECO:0000256" key="2">
    <source>
        <dbReference type="ARBA" id="ARBA00022723"/>
    </source>
</evidence>
<evidence type="ECO:0000259" key="7">
    <source>
        <dbReference type="PROSITE" id="PS51379"/>
    </source>
</evidence>
<comment type="catalytic activity">
    <reaction evidence="6">
        <text>glycolate + A = glyoxylate + AH2</text>
        <dbReference type="Rhea" id="RHEA:21264"/>
        <dbReference type="ChEBI" id="CHEBI:13193"/>
        <dbReference type="ChEBI" id="CHEBI:17499"/>
        <dbReference type="ChEBI" id="CHEBI:29805"/>
        <dbReference type="ChEBI" id="CHEBI:36655"/>
        <dbReference type="EC" id="1.1.99.14"/>
    </reaction>
</comment>
<evidence type="ECO:0000313" key="9">
    <source>
        <dbReference type="Proteomes" id="UP001595625"/>
    </source>
</evidence>
<evidence type="ECO:0000256" key="4">
    <source>
        <dbReference type="ARBA" id="ARBA00023004"/>
    </source>
</evidence>
<comment type="catalytic activity">
    <reaction evidence="6">
        <text>(R)-lactate + A = pyruvate + AH2</text>
        <dbReference type="Rhea" id="RHEA:15089"/>
        <dbReference type="ChEBI" id="CHEBI:13193"/>
        <dbReference type="ChEBI" id="CHEBI:15361"/>
        <dbReference type="ChEBI" id="CHEBI:16004"/>
        <dbReference type="ChEBI" id="CHEBI:17499"/>
    </reaction>
</comment>
<dbReference type="EC" id="1.1.99.14" evidence="6"/>
<sequence>MVSELQQRMQDSFVEHVDEELLMDCMRCGFCLPACPTYLATNQDESHSPRGRIALMKAMRDGDVVWDGSVEDSFDMCLGCRACEPACPAGVQYGVLIEETRVAVQQAKPISITEKAIRKTTFDGVFADQKKMAAGVKLVQFYQKSGLQKATRKIGFLNLFPPFMKQMEAVLPTIETKKKREPVLKPSSLKVAFFSGCLMDTLFQETNRKTIEMLEWLGADIVLPKEQQCCGALHGHSGEMEKGMRNAKANLKAFDSDDFDYIVNNAGGCGAFLSEYGKHLEKDPQFAEKAAEFSRKTIDISSLFVKLGLTAKLKQMGGAEESLVTYQDSCHLRNVNGVFLEPRSLLQDTPGFEYKELIDAGSCCGSAGIYNILQPEMAKRILDAKMKGVKEMQPAIVVTSNPGCLMQMQMGIQNEGLEKEMKAVHIVDFLYDAIHQNQTQG</sequence>
<dbReference type="Gene3D" id="1.10.1060.10">
    <property type="entry name" value="Alpha-helical ferredoxin"/>
    <property type="match status" value="1"/>
</dbReference>
<dbReference type="InterPro" id="IPR009051">
    <property type="entry name" value="Helical_ferredxn"/>
</dbReference>
<evidence type="ECO:0000256" key="6">
    <source>
        <dbReference type="PIRNR" id="PIRNR000139"/>
    </source>
</evidence>
<dbReference type="InterPro" id="IPR017896">
    <property type="entry name" value="4Fe4S_Fe-S-bd"/>
</dbReference>
<keyword evidence="9" id="KW-1185">Reference proteome</keyword>
<dbReference type="PROSITE" id="PS00198">
    <property type="entry name" value="4FE4S_FER_1"/>
    <property type="match status" value="2"/>
</dbReference>
<dbReference type="PROSITE" id="PS51379">
    <property type="entry name" value="4FE4S_FER_2"/>
    <property type="match status" value="2"/>
</dbReference>
<dbReference type="EMBL" id="JBHRUJ010000017">
    <property type="protein sequence ID" value="MFC3212006.1"/>
    <property type="molecule type" value="Genomic_DNA"/>
</dbReference>
<dbReference type="Pfam" id="PF02754">
    <property type="entry name" value="CCG"/>
    <property type="match status" value="2"/>
</dbReference>
<dbReference type="PANTHER" id="PTHR32479">
    <property type="entry name" value="GLYCOLATE OXIDASE IRON-SULFUR SUBUNIT"/>
    <property type="match status" value="1"/>
</dbReference>
<comment type="function">
    <text evidence="6">Component of a complex that catalyzes the oxidation of glycolate to glyoxylate.</text>
</comment>
<keyword evidence="3" id="KW-0677">Repeat</keyword>
<proteinExistence type="predicted"/>
<keyword evidence="5 6" id="KW-0411">Iron-sulfur</keyword>
<accession>A0ABV7KRD1</accession>